<gene>
    <name evidence="2" type="ORF">HNR12_000652</name>
</gene>
<protein>
    <submittedName>
        <fullName evidence="2">Uncharacterized protein</fullName>
    </submittedName>
</protein>
<feature type="compositionally biased region" description="Basic and acidic residues" evidence="1">
    <location>
        <begin position="535"/>
        <end position="546"/>
    </location>
</feature>
<feature type="compositionally biased region" description="Low complexity" evidence="1">
    <location>
        <begin position="480"/>
        <end position="501"/>
    </location>
</feature>
<dbReference type="EMBL" id="JACCFO010000001">
    <property type="protein sequence ID" value="NYI94375.1"/>
    <property type="molecule type" value="Genomic_DNA"/>
</dbReference>
<evidence type="ECO:0000313" key="3">
    <source>
        <dbReference type="Proteomes" id="UP000575985"/>
    </source>
</evidence>
<feature type="region of interest" description="Disordered" evidence="1">
    <location>
        <begin position="353"/>
        <end position="628"/>
    </location>
</feature>
<comment type="caution">
    <text evidence="2">The sequence shown here is derived from an EMBL/GenBank/DDBJ whole genome shotgun (WGS) entry which is preliminary data.</text>
</comment>
<name>A0A853BI12_9ACTN</name>
<accession>A0A853BI12</accession>
<feature type="compositionally biased region" description="Acidic residues" evidence="1">
    <location>
        <begin position="550"/>
        <end position="561"/>
    </location>
</feature>
<proteinExistence type="predicted"/>
<feature type="compositionally biased region" description="Low complexity" evidence="1">
    <location>
        <begin position="449"/>
        <end position="471"/>
    </location>
</feature>
<feature type="compositionally biased region" description="Low complexity" evidence="1">
    <location>
        <begin position="525"/>
        <end position="534"/>
    </location>
</feature>
<evidence type="ECO:0000256" key="1">
    <source>
        <dbReference type="SAM" id="MobiDB-lite"/>
    </source>
</evidence>
<keyword evidence="3" id="KW-1185">Reference proteome</keyword>
<sequence>MIDEFRAAFQELIDASVATDPQRFPAAVHQVYHLASQVPAEERELALEALGPFLGGGQTVPSITADLAVVAGALVEMGTDPGSCGIEVVRLLRSMGQGAAVFLYAWERTGSGPPPEPDEVTSAAEERVSAELGESAPTATLCWWTIRRHGLAAKTMLSEASVRGAVRADAGLRAELVAIANQLRSALPEFDEVRELLRMAEATSALVLDRATGRGFRVFFDGIGDNFQLHTLLADALIGPEGRGLPGRRPDPRWTASFRDSAPDPEARVVEGWWNLVALDGSWVWNEGVPADIPTVDGERVLVLEPQPYERSWNAGRRHPHVRGWLEVEEEISAEEAARWWGRAVPGQSMEAAFSAEGGEPEEGAPAPATAGGPEAASEPGPFAGFTPSAAEPAPLGGPLAPRHEAAGEGGQERAESGLGANPFAGAWPPEQPEDANEGARRPQGDTPSAEAASGGSRASEEAGAGTTEQETGGGEGRVAWGEWGEWPGRAAAGPAGADAAGHGEPEAPERGPRPWAGDDRAQEAAEAAPQAWPGRRDDPDARDGAESGAAEEDAEDEDGPDGPASASGEDGAAPTGRQPGAAAQAAPSREGGEPVAGAAPDAPPGAGLLPPLPPGVSDNRGWGPTWL</sequence>
<feature type="compositionally biased region" description="Low complexity" evidence="1">
    <location>
        <begin position="353"/>
        <end position="401"/>
    </location>
</feature>
<dbReference type="AlphaFoldDB" id="A0A853BI12"/>
<evidence type="ECO:0000313" key="2">
    <source>
        <dbReference type="EMBL" id="NYI94375.1"/>
    </source>
</evidence>
<feature type="compositionally biased region" description="Basic and acidic residues" evidence="1">
    <location>
        <begin position="502"/>
        <end position="524"/>
    </location>
</feature>
<feature type="compositionally biased region" description="Basic and acidic residues" evidence="1">
    <location>
        <begin position="402"/>
        <end position="416"/>
    </location>
</feature>
<dbReference type="Proteomes" id="UP000575985">
    <property type="component" value="Unassembled WGS sequence"/>
</dbReference>
<feature type="compositionally biased region" description="Low complexity" evidence="1">
    <location>
        <begin position="572"/>
        <end position="610"/>
    </location>
</feature>
<dbReference type="RefSeq" id="WP_179766030.1">
    <property type="nucleotide sequence ID" value="NZ_JACCFO010000001.1"/>
</dbReference>
<reference evidence="2 3" key="1">
    <citation type="submission" date="2020-07" db="EMBL/GenBank/DDBJ databases">
        <title>Sequencing the genomes of 1000 actinobacteria strains.</title>
        <authorList>
            <person name="Klenk H.-P."/>
        </authorList>
    </citation>
    <scope>NUCLEOTIDE SEQUENCE [LARGE SCALE GENOMIC DNA]</scope>
    <source>
        <strain evidence="2 3">DSM 45927</strain>
    </source>
</reference>
<organism evidence="2 3">
    <name type="scientific">Streptomonospora nanhaiensis</name>
    <dbReference type="NCBI Taxonomy" id="1323731"/>
    <lineage>
        <taxon>Bacteria</taxon>
        <taxon>Bacillati</taxon>
        <taxon>Actinomycetota</taxon>
        <taxon>Actinomycetes</taxon>
        <taxon>Streptosporangiales</taxon>
        <taxon>Nocardiopsidaceae</taxon>
        <taxon>Streptomonospora</taxon>
    </lineage>
</organism>